<gene>
    <name evidence="1" type="ORF">DC28_11790</name>
</gene>
<evidence type="ECO:0000313" key="1">
    <source>
        <dbReference type="EMBL" id="KGE71452.1"/>
    </source>
</evidence>
<dbReference type="EMBL" id="JNUP01000066">
    <property type="protein sequence ID" value="KGE71452.1"/>
    <property type="molecule type" value="Genomic_DNA"/>
</dbReference>
<sequence length="80" mass="8807">MAPWFCMMGLFAAGLCQGRGTGAPCRHGKQDTPTRSAEYSLRADLWDSLGNNQGYIVTPPQTLNFMNRPGMHKDILHTPA</sequence>
<comment type="caution">
    <text evidence="1">The sequence shown here is derived from an EMBL/GenBank/DDBJ whole genome shotgun (WGS) entry which is preliminary data.</text>
</comment>
<dbReference type="AlphaFoldDB" id="A0A098QY82"/>
<name>A0A098QY82_9SPIO</name>
<accession>A0A098QY82</accession>
<dbReference type="Proteomes" id="UP000029692">
    <property type="component" value="Unassembled WGS sequence"/>
</dbReference>
<evidence type="ECO:0000313" key="2">
    <source>
        <dbReference type="Proteomes" id="UP000029692"/>
    </source>
</evidence>
<protein>
    <submittedName>
        <fullName evidence="1">Uncharacterized protein</fullName>
    </submittedName>
</protein>
<keyword evidence="2" id="KW-1185">Reference proteome</keyword>
<reference evidence="1 2" key="1">
    <citation type="submission" date="2014-05" db="EMBL/GenBank/DDBJ databases">
        <title>De novo Genome Sequence of Spirocheata sp.</title>
        <authorList>
            <person name="Shivani Y."/>
            <person name="Subhash Y."/>
            <person name="Tushar L."/>
            <person name="Sasikala C."/>
            <person name="Ramana C.V."/>
        </authorList>
    </citation>
    <scope>NUCLEOTIDE SEQUENCE [LARGE SCALE GENOMIC DNA]</scope>
    <source>
        <strain evidence="1 2">JC230</strain>
    </source>
</reference>
<organism evidence="1 2">
    <name type="scientific">Spirochaeta lutea</name>
    <dbReference type="NCBI Taxonomy" id="1480694"/>
    <lineage>
        <taxon>Bacteria</taxon>
        <taxon>Pseudomonadati</taxon>
        <taxon>Spirochaetota</taxon>
        <taxon>Spirochaetia</taxon>
        <taxon>Spirochaetales</taxon>
        <taxon>Spirochaetaceae</taxon>
        <taxon>Spirochaeta</taxon>
    </lineage>
</organism>
<proteinExistence type="predicted"/>